<accession>A0A812I292</accession>
<dbReference type="OrthoDB" id="10363241at2759"/>
<name>A0A812I292_9DINO</name>
<feature type="compositionally biased region" description="Basic and acidic residues" evidence="1">
    <location>
        <begin position="388"/>
        <end position="408"/>
    </location>
</feature>
<gene>
    <name evidence="2" type="primary">Ttll1</name>
    <name evidence="2" type="ORF">SNAT2548_LOCUS2655</name>
</gene>
<dbReference type="AlphaFoldDB" id="A0A812I292"/>
<evidence type="ECO:0000313" key="3">
    <source>
        <dbReference type="Proteomes" id="UP000604046"/>
    </source>
</evidence>
<dbReference type="Proteomes" id="UP000604046">
    <property type="component" value="Unassembled WGS sequence"/>
</dbReference>
<dbReference type="EMBL" id="CAJNDS010000158">
    <property type="protein sequence ID" value="CAE6971809.1"/>
    <property type="molecule type" value="Genomic_DNA"/>
</dbReference>
<comment type="caution">
    <text evidence="2">The sequence shown here is derived from an EMBL/GenBank/DDBJ whole genome shotgun (WGS) entry which is preliminary data.</text>
</comment>
<keyword evidence="3" id="KW-1185">Reference proteome</keyword>
<feature type="region of interest" description="Disordered" evidence="1">
    <location>
        <begin position="386"/>
        <end position="408"/>
    </location>
</feature>
<feature type="compositionally biased region" description="Polar residues" evidence="1">
    <location>
        <begin position="254"/>
        <end position="266"/>
    </location>
</feature>
<sequence length="408" mass="45138">MGDAVEDLPSLLQEVVERNRHVSGMALVCQEGGESEDLPSIAVGLAAPSPEEQYGPTVDFESSMFRRQYHRQLMAWHEAAPTRSGSWRTVQGPAGQPQEVLDFDVESWIQWRQLRVKFMQLKQQEASLQQAADSARTAWTEQLHALSRRSNGACQTQRRFQAAAELASLVRFAADEVLPSPSDFFRSNQLWPPGAGLHEDGNSDRQAVGEMSELFLYIALDKWLARLLEEAGKCVPAAAAAARAAELPAMPSRRQAQISSGQSSTETDIHEVHPSALLQHLPGGLPAVKSVLLAKHRAGMMKRQVELIRSCCGHCGPKPPLEQGETAQAAPANLLDEVKKLLQDTKRALLTDPQAAQQTLASALKHLRLAEALCCESRKLRSFWPLPDDSRSHTPEMENDRTEMRRLL</sequence>
<feature type="region of interest" description="Disordered" evidence="1">
    <location>
        <begin position="246"/>
        <end position="268"/>
    </location>
</feature>
<organism evidence="2 3">
    <name type="scientific">Symbiodinium natans</name>
    <dbReference type="NCBI Taxonomy" id="878477"/>
    <lineage>
        <taxon>Eukaryota</taxon>
        <taxon>Sar</taxon>
        <taxon>Alveolata</taxon>
        <taxon>Dinophyceae</taxon>
        <taxon>Suessiales</taxon>
        <taxon>Symbiodiniaceae</taxon>
        <taxon>Symbiodinium</taxon>
    </lineage>
</organism>
<reference evidence="2" key="1">
    <citation type="submission" date="2021-02" db="EMBL/GenBank/DDBJ databases">
        <authorList>
            <person name="Dougan E. K."/>
            <person name="Rhodes N."/>
            <person name="Thang M."/>
            <person name="Chan C."/>
        </authorList>
    </citation>
    <scope>NUCLEOTIDE SEQUENCE</scope>
</reference>
<proteinExistence type="predicted"/>
<evidence type="ECO:0000313" key="2">
    <source>
        <dbReference type="EMBL" id="CAE6971809.1"/>
    </source>
</evidence>
<protein>
    <submittedName>
        <fullName evidence="2">Ttll1 protein</fullName>
    </submittedName>
</protein>
<evidence type="ECO:0000256" key="1">
    <source>
        <dbReference type="SAM" id="MobiDB-lite"/>
    </source>
</evidence>